<feature type="compositionally biased region" description="Low complexity" evidence="7">
    <location>
        <begin position="527"/>
        <end position="544"/>
    </location>
</feature>
<protein>
    <recommendedName>
        <fullName evidence="8">Exonuclease domain-containing protein</fullName>
    </recommendedName>
</protein>
<evidence type="ECO:0000256" key="4">
    <source>
        <dbReference type="ARBA" id="ARBA00022801"/>
    </source>
</evidence>
<evidence type="ECO:0000256" key="6">
    <source>
        <dbReference type="ARBA" id="ARBA00023242"/>
    </source>
</evidence>
<feature type="compositionally biased region" description="Polar residues" evidence="7">
    <location>
        <begin position="102"/>
        <end position="129"/>
    </location>
</feature>
<evidence type="ECO:0000256" key="1">
    <source>
        <dbReference type="ARBA" id="ARBA00004123"/>
    </source>
</evidence>
<dbReference type="Pfam" id="PF15870">
    <property type="entry name" value="EloA-BP1"/>
    <property type="match status" value="1"/>
</dbReference>
<keyword evidence="5" id="KW-0269">Exonuclease</keyword>
<evidence type="ECO:0000256" key="7">
    <source>
        <dbReference type="SAM" id="MobiDB-lite"/>
    </source>
</evidence>
<dbReference type="GO" id="GO:0004527">
    <property type="term" value="F:exonuclease activity"/>
    <property type="evidence" value="ECO:0007669"/>
    <property type="project" value="UniProtKB-KW"/>
</dbReference>
<feature type="region of interest" description="Disordered" evidence="7">
    <location>
        <begin position="527"/>
        <end position="558"/>
    </location>
</feature>
<feature type="region of interest" description="Disordered" evidence="7">
    <location>
        <begin position="330"/>
        <end position="352"/>
    </location>
</feature>
<reference evidence="9" key="1">
    <citation type="submission" date="2020-03" db="EMBL/GenBank/DDBJ databases">
        <authorList>
            <person name="Weist P."/>
        </authorList>
    </citation>
    <scope>NUCLEOTIDE SEQUENCE</scope>
</reference>
<dbReference type="InterPro" id="IPR034922">
    <property type="entry name" value="REX1-like_exo"/>
</dbReference>
<dbReference type="Gene3D" id="3.30.420.10">
    <property type="entry name" value="Ribonuclease H-like superfamily/Ribonuclease H"/>
    <property type="match status" value="1"/>
</dbReference>
<dbReference type="InterPro" id="IPR047021">
    <property type="entry name" value="REXO1/3/4-like"/>
</dbReference>
<evidence type="ECO:0000256" key="5">
    <source>
        <dbReference type="ARBA" id="ARBA00022839"/>
    </source>
</evidence>
<dbReference type="SMART" id="SM00479">
    <property type="entry name" value="EXOIII"/>
    <property type="match status" value="1"/>
</dbReference>
<dbReference type="SUPFAM" id="SSF53098">
    <property type="entry name" value="Ribonuclease H-like"/>
    <property type="match status" value="1"/>
</dbReference>
<keyword evidence="3" id="KW-0540">Nuclease</keyword>
<dbReference type="AlphaFoldDB" id="A0A9N7U9I6"/>
<accession>A0A9N7U9I6</accession>
<dbReference type="GO" id="GO:0003676">
    <property type="term" value="F:nucleic acid binding"/>
    <property type="evidence" value="ECO:0007669"/>
    <property type="project" value="InterPro"/>
</dbReference>
<comment type="similarity">
    <text evidence="2">Belongs to the REXO1/REXO3 family.</text>
</comment>
<dbReference type="EMBL" id="CADEAL010000882">
    <property type="protein sequence ID" value="CAB1426356.1"/>
    <property type="molecule type" value="Genomic_DNA"/>
</dbReference>
<dbReference type="InterPro" id="IPR036397">
    <property type="entry name" value="RNaseH_sf"/>
</dbReference>
<dbReference type="FunFam" id="3.30.420.10:FF:000031">
    <property type="entry name" value="RNA exonuclease 1"/>
    <property type="match status" value="1"/>
</dbReference>
<dbReference type="CDD" id="cd06145">
    <property type="entry name" value="REX1_like"/>
    <property type="match status" value="1"/>
</dbReference>
<evidence type="ECO:0000313" key="10">
    <source>
        <dbReference type="Proteomes" id="UP001153269"/>
    </source>
</evidence>
<feature type="domain" description="Exonuclease" evidence="8">
    <location>
        <begin position="789"/>
        <end position="948"/>
    </location>
</feature>
<dbReference type="PANTHER" id="PTHR12801">
    <property type="entry name" value="RNA EXONUCLEASE REXO1 / RECO3 FAMILY MEMBER-RELATED"/>
    <property type="match status" value="1"/>
</dbReference>
<dbReference type="PANTHER" id="PTHR12801:SF152">
    <property type="entry name" value="EXONUCLEASE DOMAIN-CONTAINING PROTEIN"/>
    <property type="match status" value="1"/>
</dbReference>
<comment type="subcellular location">
    <subcellularLocation>
        <location evidence="1">Nucleus</location>
    </subcellularLocation>
</comment>
<proteinExistence type="inferred from homology"/>
<feature type="region of interest" description="Disordered" evidence="7">
    <location>
        <begin position="367"/>
        <end position="425"/>
    </location>
</feature>
<keyword evidence="4" id="KW-0378">Hydrolase</keyword>
<dbReference type="InterPro" id="IPR031736">
    <property type="entry name" value="REXO1-like_dom"/>
</dbReference>
<dbReference type="InterPro" id="IPR012337">
    <property type="entry name" value="RNaseH-like_sf"/>
</dbReference>
<comment type="caution">
    <text evidence="9">The sequence shown here is derived from an EMBL/GenBank/DDBJ whole genome shotgun (WGS) entry which is preliminary data.</text>
</comment>
<gene>
    <name evidence="9" type="ORF">PLEPLA_LOCUS14292</name>
</gene>
<evidence type="ECO:0000256" key="2">
    <source>
        <dbReference type="ARBA" id="ARBA00006357"/>
    </source>
</evidence>
<dbReference type="GO" id="GO:0005634">
    <property type="term" value="C:nucleus"/>
    <property type="evidence" value="ECO:0007669"/>
    <property type="project" value="UniProtKB-SubCell"/>
</dbReference>
<keyword evidence="10" id="KW-1185">Reference proteome</keyword>
<keyword evidence="6" id="KW-0539">Nucleus</keyword>
<organism evidence="9 10">
    <name type="scientific">Pleuronectes platessa</name>
    <name type="common">European plaice</name>
    <dbReference type="NCBI Taxonomy" id="8262"/>
    <lineage>
        <taxon>Eukaryota</taxon>
        <taxon>Metazoa</taxon>
        <taxon>Chordata</taxon>
        <taxon>Craniata</taxon>
        <taxon>Vertebrata</taxon>
        <taxon>Euteleostomi</taxon>
        <taxon>Actinopterygii</taxon>
        <taxon>Neopterygii</taxon>
        <taxon>Teleostei</taxon>
        <taxon>Neoteleostei</taxon>
        <taxon>Acanthomorphata</taxon>
        <taxon>Carangaria</taxon>
        <taxon>Pleuronectiformes</taxon>
        <taxon>Pleuronectoidei</taxon>
        <taxon>Pleuronectidae</taxon>
        <taxon>Pleuronectes</taxon>
    </lineage>
</organism>
<feature type="region of interest" description="Disordered" evidence="7">
    <location>
        <begin position="102"/>
        <end position="169"/>
    </location>
</feature>
<sequence length="951" mass="104528">MFRPSGLFADVKCPSTGHGHCERPHCFYKHGSRQRNVSVAASSQPSAVSSAEVQNCYQSFVCGSPASDDTTDDNIQELLRINKEIEAVRHEVEQEQRRLSHYQTIRSGSRNTVSKSETTADLRSYSSSSKEQKVKNAQVINGERETVLSDQKKPVAQAPFSQKPSPGLLEEPIEDSVLIIDIPSSPDQTRGQSQKLDCVAGSAQGSVEQLKEKVPIALDSPLLRLAEAEAYQVTSPRVSCNIPGASRTSFRQQPVSKSELFIDIGQLAFDEQSSEEEQELNYSDMELSDSDPMEECYRIFMEANNEDKGNKEQPDVSVAAMEVDKVELTNRPQTLLGKKRVAHEAKHAEQPLAKSRPQAKILIPLREPAASGSGSQSSISSKIRPAQQRASSVTASVKGAQAFASFSSQKKPETQTTACPPQTPANIQPAPVQNAYINYLPLGTPVIQLGSNLHLILPEGTFPLSVTSGSCPLSSLLTPVTPVHMSTMKQTCHKAAVTPVQRYHLTAPMLIPAPTRKTSLAHATAHLHPAASTTPQPTAAAKPLPTKRKLKQQSGATKDKVPYDVRQRYVNMFTEEFLKTTANLNEAFEKAVAEEETVYNRSANKLKYLSIAVNSLKRLKKQSCVSSKDENEVKGQRSKGNIPFNLELFQANDDVALYESLKDYILTERRLIGCNYPVQHPEKAGSAALFTDNKKGSTDPLKRICCRCGATYSVCLTGKHIRKEECNYHYGKVVRNKVPGGVETRYSCCQGVMGAPGCQVFKLHVHDAISMDGFVSTKPRHPMDTSCPGVYSLNCEMCYTVHGLELSRVTVVNSSLQVIYDSFVRPDHEVIDYNTRFSGIGEEDVKGNYTSLREVQETLQSFISADTILIGHGLEADLCGLKLLHGTVVDISLVFPHRLGPPHKLTLNTLTAEYLLRIIQESVCGHDTGDDAAACMELMIWKLKESGKLKK</sequence>
<feature type="compositionally biased region" description="Basic and acidic residues" evidence="7">
    <location>
        <begin position="142"/>
        <end position="153"/>
    </location>
</feature>
<evidence type="ECO:0000313" key="9">
    <source>
        <dbReference type="EMBL" id="CAB1426356.1"/>
    </source>
</evidence>
<dbReference type="InterPro" id="IPR013520">
    <property type="entry name" value="Ribonucl_H"/>
</dbReference>
<evidence type="ECO:0000256" key="3">
    <source>
        <dbReference type="ARBA" id="ARBA00022722"/>
    </source>
</evidence>
<dbReference type="GO" id="GO:0010629">
    <property type="term" value="P:negative regulation of gene expression"/>
    <property type="evidence" value="ECO:0007669"/>
    <property type="project" value="UniProtKB-ARBA"/>
</dbReference>
<evidence type="ECO:0000259" key="8">
    <source>
        <dbReference type="SMART" id="SM00479"/>
    </source>
</evidence>
<feature type="compositionally biased region" description="Low complexity" evidence="7">
    <location>
        <begin position="371"/>
        <end position="381"/>
    </location>
</feature>
<name>A0A9N7U9I6_PLEPL</name>
<dbReference type="Proteomes" id="UP001153269">
    <property type="component" value="Unassembled WGS sequence"/>
</dbReference>